<accession>A0AAE3DLP4</accession>
<dbReference type="CDD" id="cd03801">
    <property type="entry name" value="GT4_PimA-like"/>
    <property type="match status" value="1"/>
</dbReference>
<evidence type="ECO:0000313" key="2">
    <source>
        <dbReference type="EMBL" id="MCC2166624.1"/>
    </source>
</evidence>
<evidence type="ECO:0000259" key="1">
    <source>
        <dbReference type="Pfam" id="PF00534"/>
    </source>
</evidence>
<dbReference type="AlphaFoldDB" id="A0AAE3DLP4"/>
<sequence>MKILMLVNWKVAYENQIPEGKQPPDYVVPGQKYWFFRYLSDDISVDVVDIRSFPWLERFEKEKIRFYIWQTLKVLPKLNQYDLVLSHGMQSGIVLCLWRRLFGHGKYKHIVFDIGGFNSAKEEGKALKLMQFASKSLDGVIYHTKSQITYYEKCHPWLLSKSRYIAFGTDAEYFQPTGTPIEKENPYILCVGYNKRDWDTLLQAYEKLRNLQKGRNQDGLADFPKLKLIGKEKLDREYDGVETVGFIPVTQLMKEIEKATFCVLPLQSFNYSFGQMTLLQQMLLKKAVIAANVPSLRDYVTDGQDCLLYEPENAEELAEQMDRLIKDPEFSRRLGENAMQSVREKWNEKRMAQDIWEFCREIVE</sequence>
<dbReference type="Pfam" id="PF00534">
    <property type="entry name" value="Glycos_transf_1"/>
    <property type="match status" value="1"/>
</dbReference>
<dbReference type="Proteomes" id="UP001199355">
    <property type="component" value="Unassembled WGS sequence"/>
</dbReference>
<dbReference type="EMBL" id="JAJEQF010000003">
    <property type="protein sequence ID" value="MCC2166624.1"/>
    <property type="molecule type" value="Genomic_DNA"/>
</dbReference>
<dbReference type="InterPro" id="IPR001296">
    <property type="entry name" value="Glyco_trans_1"/>
</dbReference>
<organism evidence="2 3">
    <name type="scientific">Gallintestinimicrobium propionicum</name>
    <dbReference type="NCBI Taxonomy" id="2981770"/>
    <lineage>
        <taxon>Bacteria</taxon>
        <taxon>Bacillati</taxon>
        <taxon>Bacillota</taxon>
        <taxon>Clostridia</taxon>
        <taxon>Lachnospirales</taxon>
        <taxon>Lachnospiraceae</taxon>
        <taxon>Gallintestinimicrobium</taxon>
    </lineage>
</organism>
<gene>
    <name evidence="2" type="ORF">LKD45_02725</name>
</gene>
<dbReference type="GO" id="GO:0016757">
    <property type="term" value="F:glycosyltransferase activity"/>
    <property type="evidence" value="ECO:0007669"/>
    <property type="project" value="InterPro"/>
</dbReference>
<dbReference type="SUPFAM" id="SSF53756">
    <property type="entry name" value="UDP-Glycosyltransferase/glycogen phosphorylase"/>
    <property type="match status" value="1"/>
</dbReference>
<name>A0AAE3DLP4_9FIRM</name>
<evidence type="ECO:0000313" key="3">
    <source>
        <dbReference type="Proteomes" id="UP001199355"/>
    </source>
</evidence>
<dbReference type="PANTHER" id="PTHR12526">
    <property type="entry name" value="GLYCOSYLTRANSFERASE"/>
    <property type="match status" value="1"/>
</dbReference>
<dbReference type="RefSeq" id="WP_308727698.1">
    <property type="nucleotide sequence ID" value="NZ_JAJEQF010000003.1"/>
</dbReference>
<dbReference type="Gene3D" id="3.40.50.2000">
    <property type="entry name" value="Glycogen Phosphorylase B"/>
    <property type="match status" value="2"/>
</dbReference>
<reference evidence="2 3" key="1">
    <citation type="submission" date="2021-10" db="EMBL/GenBank/DDBJ databases">
        <title>Anaerobic single-cell dispensing facilitates the cultivation of human gut bacteria.</title>
        <authorList>
            <person name="Afrizal A."/>
        </authorList>
    </citation>
    <scope>NUCLEOTIDE SEQUENCE [LARGE SCALE GENOMIC DNA]</scope>
    <source>
        <strain evidence="2 3">CLA-AA-H244</strain>
    </source>
</reference>
<dbReference type="PANTHER" id="PTHR12526:SF625">
    <property type="entry name" value="PHOSPHATIDYLINOSITOL GLYCAN-CLASS A"/>
    <property type="match status" value="1"/>
</dbReference>
<feature type="domain" description="Glycosyl transferase family 1" evidence="1">
    <location>
        <begin position="181"/>
        <end position="339"/>
    </location>
</feature>
<protein>
    <submittedName>
        <fullName evidence="2">Glycosyltransferase family 4 protein</fullName>
    </submittedName>
</protein>
<keyword evidence="3" id="KW-1185">Reference proteome</keyword>
<comment type="caution">
    <text evidence="2">The sequence shown here is derived from an EMBL/GenBank/DDBJ whole genome shotgun (WGS) entry which is preliminary data.</text>
</comment>
<proteinExistence type="predicted"/>